<dbReference type="Gene3D" id="3.40.50.20">
    <property type="match status" value="1"/>
</dbReference>
<feature type="binding site" evidence="3">
    <location>
        <position position="72"/>
    </location>
    <ligand>
        <name>substrate</name>
    </ligand>
</feature>
<reference evidence="5 6" key="1">
    <citation type="submission" date="2018-06" db="EMBL/GenBank/DDBJ databases">
        <authorList>
            <consortium name="Pathogen Informatics"/>
            <person name="Doyle S."/>
        </authorList>
    </citation>
    <scope>NUCLEOTIDE SEQUENCE [LARGE SCALE GENOMIC DNA]</scope>
    <source>
        <strain evidence="5 6">NCTC13160</strain>
    </source>
</reference>
<keyword evidence="5" id="KW-0012">Acyltransferase</keyword>
<dbReference type="InterPro" id="IPR011004">
    <property type="entry name" value="Trimer_LpxA-like_sf"/>
</dbReference>
<evidence type="ECO:0000313" key="6">
    <source>
        <dbReference type="Proteomes" id="UP000254573"/>
    </source>
</evidence>
<dbReference type="Pfam" id="PF00132">
    <property type="entry name" value="Hexapep"/>
    <property type="match status" value="1"/>
</dbReference>
<dbReference type="CDD" id="cd03360">
    <property type="entry name" value="LbH_AT_putative"/>
    <property type="match status" value="1"/>
</dbReference>
<dbReference type="InterPro" id="IPR041561">
    <property type="entry name" value="PglD_N"/>
</dbReference>
<dbReference type="Gene3D" id="2.160.10.10">
    <property type="entry name" value="Hexapeptide repeat proteins"/>
    <property type="match status" value="1"/>
</dbReference>
<name>A0A378YMV5_9BURK</name>
<dbReference type="AlphaFoldDB" id="A0A378YMV5"/>
<dbReference type="InterPro" id="IPR050179">
    <property type="entry name" value="Trans_hexapeptide_repeat"/>
</dbReference>
<dbReference type="InterPro" id="IPR001451">
    <property type="entry name" value="Hexapep"/>
</dbReference>
<evidence type="ECO:0000313" key="5">
    <source>
        <dbReference type="EMBL" id="SUA78512.1"/>
    </source>
</evidence>
<evidence type="ECO:0000256" key="1">
    <source>
        <dbReference type="ARBA" id="ARBA00007274"/>
    </source>
</evidence>
<dbReference type="EMBL" id="UGSG01000001">
    <property type="protein sequence ID" value="SUA78512.1"/>
    <property type="molecule type" value="Genomic_DNA"/>
</dbReference>
<dbReference type="InterPro" id="IPR020019">
    <property type="entry name" value="AcTrfase_PglD-like"/>
</dbReference>
<dbReference type="Pfam" id="PF17836">
    <property type="entry name" value="PglD_N"/>
    <property type="match status" value="1"/>
</dbReference>
<dbReference type="PANTHER" id="PTHR43300">
    <property type="entry name" value="ACETYLTRANSFERASE"/>
    <property type="match status" value="1"/>
</dbReference>
<dbReference type="Proteomes" id="UP000254573">
    <property type="component" value="Unassembled WGS sequence"/>
</dbReference>
<dbReference type="PANTHER" id="PTHR43300:SF7">
    <property type="entry name" value="UDP-N-ACETYLBACILLOSAMINE N-ACETYLTRANSFERASE"/>
    <property type="match status" value="1"/>
</dbReference>
<feature type="domain" description="PglD N-terminal" evidence="4">
    <location>
        <begin position="5"/>
        <end position="82"/>
    </location>
</feature>
<feature type="site" description="Increases basicity of active site His" evidence="2">
    <location>
        <position position="142"/>
    </location>
</feature>
<accession>A0A378YMV5</accession>
<comment type="similarity">
    <text evidence="1">Belongs to the transferase hexapeptide repeat family.</text>
</comment>
<dbReference type="OrthoDB" id="272049at2"/>
<proteinExistence type="inferred from homology"/>
<dbReference type="RefSeq" id="WP_038619210.1">
    <property type="nucleotide sequence ID" value="NZ_CP009553.3"/>
</dbReference>
<evidence type="ECO:0000256" key="2">
    <source>
        <dbReference type="PIRSR" id="PIRSR620019-1"/>
    </source>
</evidence>
<sequence>MKQYVIVGGGGFCRELISWIRQIESGPGRGDVVGVLDDNPECLNGYNYGVAYLGKPSDFVAAPGIELVIAVGAPKTRERLASLLRERNPEVRFATVIHPSAVVAATATLGEGLVVCPQSLISADAKVGDFVTVNACSSIGHDASVGDFCTLSAHVDLMGFSVLGTRTFVGSGARVMPGVSIGADCTLGAGTTAMRRLADGMTLYAPPSKKM</sequence>
<protein>
    <submittedName>
        <fullName evidence="5">UDP-3-O-[3-hydroxymyristoyl] glucosamine N-acyltransferase</fullName>
    </submittedName>
</protein>
<organism evidence="5 6">
    <name type="scientific">Pandoraea pnomenusa</name>
    <dbReference type="NCBI Taxonomy" id="93220"/>
    <lineage>
        <taxon>Bacteria</taxon>
        <taxon>Pseudomonadati</taxon>
        <taxon>Pseudomonadota</taxon>
        <taxon>Betaproteobacteria</taxon>
        <taxon>Burkholderiales</taxon>
        <taxon>Burkholderiaceae</taxon>
        <taxon>Pandoraea</taxon>
    </lineage>
</organism>
<keyword evidence="5" id="KW-0808">Transferase</keyword>
<dbReference type="GO" id="GO:0016746">
    <property type="term" value="F:acyltransferase activity"/>
    <property type="evidence" value="ECO:0007669"/>
    <property type="project" value="UniProtKB-KW"/>
</dbReference>
<dbReference type="KEGG" id="ppnm:LV28_13465"/>
<dbReference type="NCBIfam" id="TIGR03570">
    <property type="entry name" value="NeuD_NnaD"/>
    <property type="match status" value="1"/>
</dbReference>
<feature type="active site" description="Proton acceptor" evidence="2">
    <location>
        <position position="141"/>
    </location>
</feature>
<evidence type="ECO:0000259" key="4">
    <source>
        <dbReference type="Pfam" id="PF17836"/>
    </source>
</evidence>
<dbReference type="SUPFAM" id="SSF51161">
    <property type="entry name" value="Trimeric LpxA-like enzymes"/>
    <property type="match status" value="1"/>
</dbReference>
<evidence type="ECO:0000256" key="3">
    <source>
        <dbReference type="PIRSR" id="PIRSR620019-2"/>
    </source>
</evidence>
<gene>
    <name evidence="5" type="ORF">NCTC13160_02653</name>
</gene>